<evidence type="ECO:0000256" key="8">
    <source>
        <dbReference type="ARBA" id="ARBA00023212"/>
    </source>
</evidence>
<dbReference type="EnsemblMetazoa" id="CapteT82852">
    <property type="protein sequence ID" value="CapteP82852"/>
    <property type="gene ID" value="CapteG82852"/>
</dbReference>
<evidence type="ECO:0000259" key="11">
    <source>
        <dbReference type="PROSITE" id="PS50006"/>
    </source>
</evidence>
<reference evidence="15" key="1">
    <citation type="submission" date="2012-12" db="EMBL/GenBank/DDBJ databases">
        <authorList>
            <person name="Hellsten U."/>
            <person name="Grimwood J."/>
            <person name="Chapman J.A."/>
            <person name="Shapiro H."/>
            <person name="Aerts A."/>
            <person name="Otillar R.P."/>
            <person name="Terry A.Y."/>
            <person name="Boore J.L."/>
            <person name="Simakov O."/>
            <person name="Marletaz F."/>
            <person name="Cho S.-J."/>
            <person name="Edsinger-Gonzales E."/>
            <person name="Havlak P."/>
            <person name="Kuo D.-H."/>
            <person name="Larsson T."/>
            <person name="Lv J."/>
            <person name="Arendt D."/>
            <person name="Savage R."/>
            <person name="Osoegawa K."/>
            <person name="de Jong P."/>
            <person name="Lindberg D.R."/>
            <person name="Seaver E.C."/>
            <person name="Weisblat D.A."/>
            <person name="Putnam N.H."/>
            <person name="Grigoriev I.V."/>
            <person name="Rokhsar D.S."/>
        </authorList>
    </citation>
    <scope>NUCLEOTIDE SEQUENCE</scope>
    <source>
        <strain evidence="15">I ESC-2004</strain>
    </source>
</reference>
<evidence type="ECO:0000256" key="2">
    <source>
        <dbReference type="ARBA" id="ARBA00022490"/>
    </source>
</evidence>
<dbReference type="InterPro" id="IPR019821">
    <property type="entry name" value="Kinesin_motor_CS"/>
</dbReference>
<keyword evidence="8" id="KW-0206">Cytoskeleton</keyword>
<dbReference type="GO" id="GO:0005524">
    <property type="term" value="F:ATP binding"/>
    <property type="evidence" value="ECO:0007669"/>
    <property type="project" value="UniProtKB-UniRule"/>
</dbReference>
<dbReference type="OrthoDB" id="3176171at2759"/>
<dbReference type="Pfam" id="PF00498">
    <property type="entry name" value="FHA"/>
    <property type="match status" value="1"/>
</dbReference>
<dbReference type="PANTHER" id="PTHR47117:SF5">
    <property type="entry name" value="KINESIN-LIKE PROTEIN KIF14"/>
    <property type="match status" value="1"/>
</dbReference>
<comment type="subcellular location">
    <subcellularLocation>
        <location evidence="1">Cytoplasm</location>
        <location evidence="1">Cytoskeleton</location>
    </subcellularLocation>
</comment>
<feature type="non-terminal residue" evidence="13">
    <location>
        <position position="1"/>
    </location>
</feature>
<dbReference type="AlphaFoldDB" id="R7VB83"/>
<sequence>SGVTVAVRVRPFNSRELALGDTSCVVSMLDNETFVNSAKGEEHRFAYDYSFWSFDNKGGDFASQEFVYESLAQPILAKAFEGYNTCLFSYGQTGSGKSYSIMGHGDEVGIVPRFSEELFQHIESSCDSNVTLNVEMSYYEIYNEKIHDLLTGPNLIGTPNIREHPVLGPYVEGLSTCVVRSFDEVEGWLNVGNKRRATASTGMNDKSSRSHSVFLLVLTQTQVDGEKHEHSRISKINLIDLAGSERQSTAKTSGERLREGASINKSLHTLGKVISLLSERSTTVPKKKKLFIPYRDSVLTWLLRESLGGNSKTAMLATISPASVHLEETLSTLRYAKQARSIINTARVNEDPKARLIRELQMEIERLKNQGGVGGDATSELIRTSVTEIASLKEKLSMKEREMAEMAKSWQEKLLCSEQQKLEESQLLKKSGVALKIDRSLPSLVNLNEDPQLSELLFYMLNEGEVHVGQSVKEEGGVHCIQLQGPLIADKHCIIINRNGRISIAPVADAPTYINGNLIAMATDIHHGDRVILGGNHFFRFNHPKEAERRKRSGAALNTSANLPKDFEFAKQELFSVQ</sequence>
<dbReference type="FunFam" id="2.60.200.20:FF:000034">
    <property type="entry name" value="kinesin-like protein KIF28P"/>
    <property type="match status" value="1"/>
</dbReference>
<dbReference type="SMART" id="SM00129">
    <property type="entry name" value="KISc"/>
    <property type="match status" value="1"/>
</dbReference>
<dbReference type="FunCoup" id="R7VB83">
    <property type="interactions" value="49"/>
</dbReference>
<keyword evidence="4 9" id="KW-0547">Nucleotide-binding</keyword>
<dbReference type="InterPro" id="IPR000253">
    <property type="entry name" value="FHA_dom"/>
</dbReference>
<keyword evidence="15" id="KW-1185">Reference proteome</keyword>
<dbReference type="InterPro" id="IPR032405">
    <property type="entry name" value="Kinesin_assoc"/>
</dbReference>
<dbReference type="InterPro" id="IPR036961">
    <property type="entry name" value="Kinesin_motor_dom_sf"/>
</dbReference>
<evidence type="ECO:0000256" key="1">
    <source>
        <dbReference type="ARBA" id="ARBA00004245"/>
    </source>
</evidence>
<dbReference type="SMART" id="SM00240">
    <property type="entry name" value="FHA"/>
    <property type="match status" value="1"/>
</dbReference>
<proteinExistence type="inferred from homology"/>
<evidence type="ECO:0000313" key="14">
    <source>
        <dbReference type="EnsemblMetazoa" id="CapteP82852"/>
    </source>
</evidence>
<dbReference type="CDD" id="cd22707">
    <property type="entry name" value="FHA_KIF14"/>
    <property type="match status" value="1"/>
</dbReference>
<dbReference type="STRING" id="283909.R7VB83"/>
<evidence type="ECO:0000256" key="10">
    <source>
        <dbReference type="RuleBase" id="RU000394"/>
    </source>
</evidence>
<organism evidence="13">
    <name type="scientific">Capitella teleta</name>
    <name type="common">Polychaete worm</name>
    <dbReference type="NCBI Taxonomy" id="283909"/>
    <lineage>
        <taxon>Eukaryota</taxon>
        <taxon>Metazoa</taxon>
        <taxon>Spiralia</taxon>
        <taxon>Lophotrochozoa</taxon>
        <taxon>Annelida</taxon>
        <taxon>Polychaeta</taxon>
        <taxon>Sedentaria</taxon>
        <taxon>Scolecida</taxon>
        <taxon>Capitellidae</taxon>
        <taxon>Capitella</taxon>
    </lineage>
</organism>
<evidence type="ECO:0000256" key="6">
    <source>
        <dbReference type="ARBA" id="ARBA00023054"/>
    </source>
</evidence>
<dbReference type="PRINTS" id="PR00380">
    <property type="entry name" value="KINESINHEAVY"/>
</dbReference>
<dbReference type="PROSITE" id="PS00411">
    <property type="entry name" value="KINESIN_MOTOR_1"/>
    <property type="match status" value="1"/>
</dbReference>
<reference evidence="14" key="3">
    <citation type="submission" date="2015-06" db="UniProtKB">
        <authorList>
            <consortium name="EnsemblMetazoa"/>
        </authorList>
    </citation>
    <scope>IDENTIFICATION</scope>
</reference>
<dbReference type="InterPro" id="IPR001752">
    <property type="entry name" value="Kinesin_motor_dom"/>
</dbReference>
<dbReference type="OMA" id="SXDHEDE"/>
<evidence type="ECO:0000256" key="4">
    <source>
        <dbReference type="ARBA" id="ARBA00022741"/>
    </source>
</evidence>
<dbReference type="Pfam" id="PF16183">
    <property type="entry name" value="Kinesin_assoc"/>
    <property type="match status" value="1"/>
</dbReference>
<feature type="domain" description="Kinesin motor" evidence="12">
    <location>
        <begin position="2"/>
        <end position="342"/>
    </location>
</feature>
<keyword evidence="5 9" id="KW-0067">ATP-binding</keyword>
<dbReference type="GO" id="GO:0003777">
    <property type="term" value="F:microtubule motor activity"/>
    <property type="evidence" value="ECO:0007669"/>
    <property type="project" value="InterPro"/>
</dbReference>
<dbReference type="Gene3D" id="2.60.200.20">
    <property type="match status" value="1"/>
</dbReference>
<evidence type="ECO:0000313" key="13">
    <source>
        <dbReference type="EMBL" id="ELU15797.1"/>
    </source>
</evidence>
<evidence type="ECO:0000256" key="3">
    <source>
        <dbReference type="ARBA" id="ARBA00022701"/>
    </source>
</evidence>
<dbReference type="SUPFAM" id="SSF52540">
    <property type="entry name" value="P-loop containing nucleoside triphosphate hydrolases"/>
    <property type="match status" value="1"/>
</dbReference>
<evidence type="ECO:0000256" key="7">
    <source>
        <dbReference type="ARBA" id="ARBA00023175"/>
    </source>
</evidence>
<dbReference type="Gene3D" id="3.40.850.10">
    <property type="entry name" value="Kinesin motor domain"/>
    <property type="match status" value="1"/>
</dbReference>
<dbReference type="EMBL" id="KB293569">
    <property type="protein sequence ID" value="ELU15797.1"/>
    <property type="molecule type" value="Genomic_DNA"/>
</dbReference>
<dbReference type="FunFam" id="3.40.850.10:FF:000042">
    <property type="entry name" value="Kinesin family member 14"/>
    <property type="match status" value="1"/>
</dbReference>
<evidence type="ECO:0000256" key="9">
    <source>
        <dbReference type="PROSITE-ProRule" id="PRU00283"/>
    </source>
</evidence>
<accession>R7VB83</accession>
<evidence type="ECO:0000313" key="15">
    <source>
        <dbReference type="Proteomes" id="UP000014760"/>
    </source>
</evidence>
<gene>
    <name evidence="13" type="ORF">CAPTEDRAFT_82852</name>
</gene>
<keyword evidence="3 10" id="KW-0493">Microtubule</keyword>
<feature type="non-terminal residue" evidence="13">
    <location>
        <position position="578"/>
    </location>
</feature>
<dbReference type="Pfam" id="PF00225">
    <property type="entry name" value="Kinesin"/>
    <property type="match status" value="1"/>
</dbReference>
<dbReference type="PROSITE" id="PS50067">
    <property type="entry name" value="KINESIN_MOTOR_2"/>
    <property type="match status" value="1"/>
</dbReference>
<name>R7VB83_CAPTE</name>
<dbReference type="GO" id="GO:0008017">
    <property type="term" value="F:microtubule binding"/>
    <property type="evidence" value="ECO:0007669"/>
    <property type="project" value="InterPro"/>
</dbReference>
<evidence type="ECO:0000256" key="5">
    <source>
        <dbReference type="ARBA" id="ARBA00022840"/>
    </source>
</evidence>
<dbReference type="GO" id="GO:0005874">
    <property type="term" value="C:microtubule"/>
    <property type="evidence" value="ECO:0007669"/>
    <property type="project" value="UniProtKB-KW"/>
</dbReference>
<keyword evidence="2" id="KW-0963">Cytoplasm</keyword>
<dbReference type="PANTHER" id="PTHR47117">
    <property type="entry name" value="STAR-RELATED LIPID TRANSFER PROTEIN 9"/>
    <property type="match status" value="1"/>
</dbReference>
<comment type="similarity">
    <text evidence="9 10">Belongs to the TRAFAC class myosin-kinesin ATPase superfamily. Kinesin family.</text>
</comment>
<keyword evidence="6" id="KW-0175">Coiled coil</keyword>
<reference evidence="13 15" key="2">
    <citation type="journal article" date="2013" name="Nature">
        <title>Insights into bilaterian evolution from three spiralian genomes.</title>
        <authorList>
            <person name="Simakov O."/>
            <person name="Marletaz F."/>
            <person name="Cho S.J."/>
            <person name="Edsinger-Gonzales E."/>
            <person name="Havlak P."/>
            <person name="Hellsten U."/>
            <person name="Kuo D.H."/>
            <person name="Larsson T."/>
            <person name="Lv J."/>
            <person name="Arendt D."/>
            <person name="Savage R."/>
            <person name="Osoegawa K."/>
            <person name="de Jong P."/>
            <person name="Grimwood J."/>
            <person name="Chapman J.A."/>
            <person name="Shapiro H."/>
            <person name="Aerts A."/>
            <person name="Otillar R.P."/>
            <person name="Terry A.Y."/>
            <person name="Boore J.L."/>
            <person name="Grigoriev I.V."/>
            <person name="Lindberg D.R."/>
            <person name="Seaver E.C."/>
            <person name="Weisblat D.A."/>
            <person name="Putnam N.H."/>
            <person name="Rokhsar D.S."/>
        </authorList>
    </citation>
    <scope>NUCLEOTIDE SEQUENCE</scope>
    <source>
        <strain evidence="13 15">I ESC-2004</strain>
    </source>
</reference>
<dbReference type="PROSITE" id="PS50006">
    <property type="entry name" value="FHA_DOMAIN"/>
    <property type="match status" value="1"/>
</dbReference>
<feature type="domain" description="FHA" evidence="11">
    <location>
        <begin position="466"/>
        <end position="519"/>
    </location>
</feature>
<feature type="binding site" evidence="9">
    <location>
        <begin position="91"/>
        <end position="98"/>
    </location>
    <ligand>
        <name>ATP</name>
        <dbReference type="ChEBI" id="CHEBI:30616"/>
    </ligand>
</feature>
<dbReference type="SUPFAM" id="SSF49879">
    <property type="entry name" value="SMAD/FHA domain"/>
    <property type="match status" value="1"/>
</dbReference>
<dbReference type="HOGENOM" id="CLU_001485_2_3_1"/>
<evidence type="ECO:0000259" key="12">
    <source>
        <dbReference type="PROSITE" id="PS50067"/>
    </source>
</evidence>
<protein>
    <recommendedName>
        <fullName evidence="10">Kinesin-like protein</fullName>
    </recommendedName>
</protein>
<dbReference type="GO" id="GO:0007018">
    <property type="term" value="P:microtubule-based movement"/>
    <property type="evidence" value="ECO:0007669"/>
    <property type="project" value="InterPro"/>
</dbReference>
<dbReference type="InterPro" id="IPR008984">
    <property type="entry name" value="SMAD_FHA_dom_sf"/>
</dbReference>
<dbReference type="InterPro" id="IPR027417">
    <property type="entry name" value="P-loop_NTPase"/>
</dbReference>
<keyword evidence="7 9" id="KW-0505">Motor protein</keyword>
<dbReference type="Proteomes" id="UP000014760">
    <property type="component" value="Unassembled WGS sequence"/>
</dbReference>
<dbReference type="EMBL" id="AMQN01004454">
    <property type="status" value="NOT_ANNOTATED_CDS"/>
    <property type="molecule type" value="Genomic_DNA"/>
</dbReference>